<name>A0A371F6P2_MUCPR</name>
<accession>A0A371F6P2</accession>
<dbReference type="AlphaFoldDB" id="A0A371F6P2"/>
<gene>
    <name evidence="1" type="ORF">CR513_46353</name>
</gene>
<dbReference type="EMBL" id="QJKJ01010341">
    <property type="protein sequence ID" value="RDX73961.1"/>
    <property type="molecule type" value="Genomic_DNA"/>
</dbReference>
<evidence type="ECO:0000313" key="1">
    <source>
        <dbReference type="EMBL" id="RDX73961.1"/>
    </source>
</evidence>
<dbReference type="OrthoDB" id="1932348at2759"/>
<protein>
    <submittedName>
        <fullName evidence="1">Uncharacterized protein</fullName>
    </submittedName>
</protein>
<reference evidence="1" key="1">
    <citation type="submission" date="2018-05" db="EMBL/GenBank/DDBJ databases">
        <title>Draft genome of Mucuna pruriens seed.</title>
        <authorList>
            <person name="Nnadi N.E."/>
            <person name="Vos R."/>
            <person name="Hasami M.H."/>
            <person name="Devisetty U.K."/>
            <person name="Aguiy J.C."/>
        </authorList>
    </citation>
    <scope>NUCLEOTIDE SEQUENCE [LARGE SCALE GENOMIC DNA]</scope>
    <source>
        <strain evidence="1">JCA_2017</strain>
    </source>
</reference>
<organism evidence="1 2">
    <name type="scientific">Mucuna pruriens</name>
    <name type="common">Velvet bean</name>
    <name type="synonym">Dolichos pruriens</name>
    <dbReference type="NCBI Taxonomy" id="157652"/>
    <lineage>
        <taxon>Eukaryota</taxon>
        <taxon>Viridiplantae</taxon>
        <taxon>Streptophyta</taxon>
        <taxon>Embryophyta</taxon>
        <taxon>Tracheophyta</taxon>
        <taxon>Spermatophyta</taxon>
        <taxon>Magnoliopsida</taxon>
        <taxon>eudicotyledons</taxon>
        <taxon>Gunneridae</taxon>
        <taxon>Pentapetalae</taxon>
        <taxon>rosids</taxon>
        <taxon>fabids</taxon>
        <taxon>Fabales</taxon>
        <taxon>Fabaceae</taxon>
        <taxon>Papilionoideae</taxon>
        <taxon>50 kb inversion clade</taxon>
        <taxon>NPAAA clade</taxon>
        <taxon>indigoferoid/millettioid clade</taxon>
        <taxon>Phaseoleae</taxon>
        <taxon>Mucuna</taxon>
    </lineage>
</organism>
<proteinExistence type="predicted"/>
<keyword evidence="2" id="KW-1185">Reference proteome</keyword>
<evidence type="ECO:0000313" key="2">
    <source>
        <dbReference type="Proteomes" id="UP000257109"/>
    </source>
</evidence>
<feature type="non-terminal residue" evidence="1">
    <location>
        <position position="1"/>
    </location>
</feature>
<dbReference type="Proteomes" id="UP000257109">
    <property type="component" value="Unassembled WGS sequence"/>
</dbReference>
<sequence length="129" mass="15421">GFKYKLLSISQFCDNEFIVSFDKDSCIVKRSDDTTLFIIKRNNNCYKINLEDLNRQNFNKKNRLRYLGKHIFFARHAKKGNKSKHLSNKKNIVSTSRHKRESFNVFEIFCKKTQNEKNFLYIYHIRSGG</sequence>
<comment type="caution">
    <text evidence="1">The sequence shown here is derived from an EMBL/GenBank/DDBJ whole genome shotgun (WGS) entry which is preliminary data.</text>
</comment>